<keyword evidence="1 5" id="KW-0378">Hydrolase</keyword>
<evidence type="ECO:0000256" key="1">
    <source>
        <dbReference type="ARBA" id="ARBA00022801"/>
    </source>
</evidence>
<proteinExistence type="predicted"/>
<reference evidence="5 6" key="1">
    <citation type="submission" date="2015-03" db="EMBL/GenBank/DDBJ databases">
        <title>Draft Genome Sequence of Burkholderia andropogonis type strain ICMP2807, isolated from Sorghum bicolor.</title>
        <authorList>
            <person name="Lopes-Santos L."/>
            <person name="Castro D.B."/>
            <person name="Ottoboni L.M."/>
            <person name="Park D."/>
            <person name="Weirc B.S."/>
            <person name="Destefano S.A."/>
        </authorList>
    </citation>
    <scope>NUCLEOTIDE SEQUENCE [LARGE SCALE GENOMIC DNA]</scope>
    <source>
        <strain evidence="5 6">ICMP2807</strain>
    </source>
</reference>
<organism evidence="5 6">
    <name type="scientific">Robbsia andropogonis</name>
    <dbReference type="NCBI Taxonomy" id="28092"/>
    <lineage>
        <taxon>Bacteria</taxon>
        <taxon>Pseudomonadati</taxon>
        <taxon>Pseudomonadota</taxon>
        <taxon>Betaproteobacteria</taxon>
        <taxon>Burkholderiales</taxon>
        <taxon>Burkholderiaceae</taxon>
        <taxon>Robbsia</taxon>
    </lineage>
</organism>
<evidence type="ECO:0000313" key="5">
    <source>
        <dbReference type="EMBL" id="KKB65461.1"/>
    </source>
</evidence>
<dbReference type="Pfam" id="PF01204">
    <property type="entry name" value="Trehalase"/>
    <property type="match status" value="1"/>
</dbReference>
<evidence type="ECO:0000256" key="2">
    <source>
        <dbReference type="ARBA" id="ARBA00023295"/>
    </source>
</evidence>
<dbReference type="PRINTS" id="PR00744">
    <property type="entry name" value="GLHYDRLASE37"/>
</dbReference>
<dbReference type="Proteomes" id="UP000033618">
    <property type="component" value="Unassembled WGS sequence"/>
</dbReference>
<dbReference type="PANTHER" id="PTHR23403">
    <property type="entry name" value="TREHALASE"/>
    <property type="match status" value="1"/>
</dbReference>
<dbReference type="EMBL" id="LAQU01000001">
    <property type="protein sequence ID" value="KKB65461.1"/>
    <property type="molecule type" value="Genomic_DNA"/>
</dbReference>
<dbReference type="InterPro" id="IPR018232">
    <property type="entry name" value="Glyco_hydro_37_CS"/>
</dbReference>
<protein>
    <recommendedName>
        <fullName evidence="3">Putative periplasmic trehalase</fullName>
    </recommendedName>
</protein>
<keyword evidence="6" id="KW-1185">Reference proteome</keyword>
<dbReference type="STRING" id="28092.WM40_01860"/>
<dbReference type="PANTHER" id="PTHR23403:SF8">
    <property type="entry name" value="CYTOPLASMIC TREHALASE"/>
    <property type="match status" value="1"/>
</dbReference>
<evidence type="ECO:0000313" key="6">
    <source>
        <dbReference type="Proteomes" id="UP000033618"/>
    </source>
</evidence>
<dbReference type="GO" id="GO:0004555">
    <property type="term" value="F:alpha,alpha-trehalase activity"/>
    <property type="evidence" value="ECO:0007669"/>
    <property type="project" value="InterPro"/>
</dbReference>
<dbReference type="FunFam" id="1.50.10.10:FF:000003">
    <property type="entry name" value="Cytoplasmic trehalase"/>
    <property type="match status" value="1"/>
</dbReference>
<accession>A0A0F5K5Q1</accession>
<comment type="caution">
    <text evidence="5">The sequence shown here is derived from an EMBL/GenBank/DDBJ whole genome shotgun (WGS) entry which is preliminary data.</text>
</comment>
<dbReference type="InterPro" id="IPR008928">
    <property type="entry name" value="6-hairpin_glycosidase_sf"/>
</dbReference>
<evidence type="ECO:0000256" key="4">
    <source>
        <dbReference type="SAM" id="MobiDB-lite"/>
    </source>
</evidence>
<dbReference type="NCBIfam" id="NF009774">
    <property type="entry name" value="PRK13271.1"/>
    <property type="match status" value="1"/>
</dbReference>
<evidence type="ECO:0000256" key="3">
    <source>
        <dbReference type="ARBA" id="ARBA00073174"/>
    </source>
</evidence>
<keyword evidence="2 5" id="KW-0326">Glycosidase</keyword>
<dbReference type="AlphaFoldDB" id="A0A0F5K5Q1"/>
<feature type="region of interest" description="Disordered" evidence="4">
    <location>
        <begin position="532"/>
        <end position="551"/>
    </location>
</feature>
<dbReference type="Gene3D" id="1.50.10.10">
    <property type="match status" value="1"/>
</dbReference>
<dbReference type="PROSITE" id="PS00927">
    <property type="entry name" value="TREHALASE_1"/>
    <property type="match status" value="1"/>
</dbReference>
<dbReference type="InterPro" id="IPR001661">
    <property type="entry name" value="Glyco_hydro_37"/>
</dbReference>
<dbReference type="GO" id="GO:0005993">
    <property type="term" value="P:trehalose catabolic process"/>
    <property type="evidence" value="ECO:0007669"/>
    <property type="project" value="TreeGrafter"/>
</dbReference>
<gene>
    <name evidence="5" type="primary">treF</name>
    <name evidence="5" type="ORF">WM40_01860</name>
</gene>
<name>A0A0F5K5Q1_9BURK</name>
<dbReference type="InterPro" id="IPR012341">
    <property type="entry name" value="6hp_glycosidase-like_sf"/>
</dbReference>
<dbReference type="PATRIC" id="fig|28092.6.peg.432"/>
<sequence>MAADGRTPADRYQEMFVAIQQSRVFPDSKTFVDCQPLRDPQSIVARYRENHALPGFDLRAFVADHFITEPVHNSHYVSDPAQPIGAHIDALWDVLTRTPDSHPANGSLLPVPFDYVVPGGRFGEMYYWDSYFTMLGMAESGRHGLLRNMADNFAFLIDAYGHIPNGNRSYYLSRSQPPVFALMVDLFEEHGLKRAVHFLPQLLREHAFWMEGAEDTLPGNAYRHVVRMEDGALLNRYWDERDTPRDEGFLEDIEAGRLAGVIKDISAHGTVRTEASGAVVTPETFKSELFRDLRAGAASGWDFSSRWLADPDDLSTIRTTAILPVDLNSFLYKLETQISRLSGASGDEAGQERFRGLAEARRVAVDRYLWSDLTSAYVDYDWKLGKPREELTAAAATPLYVGLATQQQAHQVAQAMSVKLLAPGGLMTTERDSPQQWDRANGWAPLQWLAIKGLRRYNQRELAQDIAHRWLDTVGALYRRESKLVEKYALHADNVSDPHDVVGGGGGGEYPLQDGFGWTNGVTRKLLAEHPSHRTHQACAGEHRHGHPRSQ</sequence>
<dbReference type="SUPFAM" id="SSF48208">
    <property type="entry name" value="Six-hairpin glycosidases"/>
    <property type="match status" value="1"/>
</dbReference>
<dbReference type="NCBIfam" id="NF009773">
    <property type="entry name" value="PRK13270.1"/>
    <property type="match status" value="1"/>
</dbReference>